<feature type="region of interest" description="Disordered" evidence="1">
    <location>
        <begin position="141"/>
        <end position="233"/>
    </location>
</feature>
<dbReference type="InterPro" id="IPR039353">
    <property type="entry name" value="TF_Adf1"/>
</dbReference>
<dbReference type="GO" id="GO:0005634">
    <property type="term" value="C:nucleus"/>
    <property type="evidence" value="ECO:0007669"/>
    <property type="project" value="TreeGrafter"/>
</dbReference>
<reference evidence="4" key="1">
    <citation type="submission" date="2023-01" db="EMBL/GenBank/DDBJ databases">
        <title>Key to firefly adult light organ development and bioluminescence: homeobox transcription factors regulate luciferase expression and transportation to peroxisome.</title>
        <authorList>
            <person name="Fu X."/>
        </authorList>
    </citation>
    <scope>NUCLEOTIDE SEQUENCE [LARGE SCALE GENOMIC DNA]</scope>
</reference>
<protein>
    <recommendedName>
        <fullName evidence="2">MADF domain-containing protein</fullName>
    </recommendedName>
</protein>
<dbReference type="GO" id="GO:0005667">
    <property type="term" value="C:transcription regulator complex"/>
    <property type="evidence" value="ECO:0007669"/>
    <property type="project" value="TreeGrafter"/>
</dbReference>
<evidence type="ECO:0000313" key="4">
    <source>
        <dbReference type="Proteomes" id="UP001353858"/>
    </source>
</evidence>
<evidence type="ECO:0000256" key="1">
    <source>
        <dbReference type="SAM" id="MobiDB-lite"/>
    </source>
</evidence>
<sequence length="344" mass="39552">MPKLNDDKVEKPIVIVSEYKILYDMRNRNYSNQLRRDNIWREIGKHLNESADACKQRWKTLRDCFQRAAKDSTKSGQAAKATRKWRFWNTMSFLLPYVKSRETRSSIEEEREDTDREEGNLNDTQDELTQENNDMHIKENAEENNDQNNDEYNEYDSTQDTLSPGSCDNSRETTPLPHPSASSSTTSSKLRPARNKTKNSTPTTTETLPQILKEYITDRKRSRAEKEAQSKRRFEETDPLLEFFLNMGKTTKTFPPYWQAQVKHAVFEAMNSAELQLLSKNTSSVPTGMSTVINNQRLTLPVPPVSASVHSSHQDILRIVASTSFVHDSSLALAEELKQAKELL</sequence>
<comment type="caution">
    <text evidence="3">The sequence shown here is derived from an EMBL/GenBank/DDBJ whole genome shotgun (WGS) entry which is preliminary data.</text>
</comment>
<feature type="domain" description="MADF" evidence="2">
    <location>
        <begin position="11"/>
        <end position="99"/>
    </location>
</feature>
<feature type="compositionally biased region" description="Polar residues" evidence="1">
    <location>
        <begin position="158"/>
        <end position="168"/>
    </location>
</feature>
<evidence type="ECO:0000259" key="2">
    <source>
        <dbReference type="PROSITE" id="PS51029"/>
    </source>
</evidence>
<dbReference type="Proteomes" id="UP001353858">
    <property type="component" value="Unassembled WGS sequence"/>
</dbReference>
<dbReference type="PROSITE" id="PS51029">
    <property type="entry name" value="MADF"/>
    <property type="match status" value="1"/>
</dbReference>
<keyword evidence="4" id="KW-1185">Reference proteome</keyword>
<dbReference type="EMBL" id="JARPUR010000002">
    <property type="protein sequence ID" value="KAK4883314.1"/>
    <property type="molecule type" value="Genomic_DNA"/>
</dbReference>
<feature type="compositionally biased region" description="Acidic residues" evidence="1">
    <location>
        <begin position="142"/>
        <end position="154"/>
    </location>
</feature>
<dbReference type="SMART" id="SM00595">
    <property type="entry name" value="MADF"/>
    <property type="match status" value="1"/>
</dbReference>
<organism evidence="3 4">
    <name type="scientific">Aquatica leii</name>
    <dbReference type="NCBI Taxonomy" id="1421715"/>
    <lineage>
        <taxon>Eukaryota</taxon>
        <taxon>Metazoa</taxon>
        <taxon>Ecdysozoa</taxon>
        <taxon>Arthropoda</taxon>
        <taxon>Hexapoda</taxon>
        <taxon>Insecta</taxon>
        <taxon>Pterygota</taxon>
        <taxon>Neoptera</taxon>
        <taxon>Endopterygota</taxon>
        <taxon>Coleoptera</taxon>
        <taxon>Polyphaga</taxon>
        <taxon>Elateriformia</taxon>
        <taxon>Elateroidea</taxon>
        <taxon>Lampyridae</taxon>
        <taxon>Luciolinae</taxon>
        <taxon>Aquatica</taxon>
    </lineage>
</organism>
<proteinExistence type="predicted"/>
<evidence type="ECO:0000313" key="3">
    <source>
        <dbReference type="EMBL" id="KAK4883314.1"/>
    </source>
</evidence>
<dbReference type="PANTHER" id="PTHR12243:SF67">
    <property type="entry name" value="COREPRESSOR OF PANGOLIN, ISOFORM A-RELATED"/>
    <property type="match status" value="1"/>
</dbReference>
<dbReference type="Pfam" id="PF10545">
    <property type="entry name" value="MADF_DNA_bdg"/>
    <property type="match status" value="1"/>
</dbReference>
<name>A0AAN7PDX2_9COLE</name>
<dbReference type="AlphaFoldDB" id="A0AAN7PDX2"/>
<dbReference type="PANTHER" id="PTHR12243">
    <property type="entry name" value="MADF DOMAIN TRANSCRIPTION FACTOR"/>
    <property type="match status" value="1"/>
</dbReference>
<feature type="compositionally biased region" description="Basic and acidic residues" evidence="1">
    <location>
        <begin position="215"/>
        <end position="233"/>
    </location>
</feature>
<feature type="compositionally biased region" description="Low complexity" evidence="1">
    <location>
        <begin position="173"/>
        <end position="188"/>
    </location>
</feature>
<accession>A0AAN7PDX2</accession>
<gene>
    <name evidence="3" type="ORF">RN001_006633</name>
</gene>
<dbReference type="GO" id="GO:0006357">
    <property type="term" value="P:regulation of transcription by RNA polymerase II"/>
    <property type="evidence" value="ECO:0007669"/>
    <property type="project" value="TreeGrafter"/>
</dbReference>
<feature type="compositionally biased region" description="Basic and acidic residues" evidence="1">
    <location>
        <begin position="102"/>
        <end position="119"/>
    </location>
</feature>
<feature type="region of interest" description="Disordered" evidence="1">
    <location>
        <begin position="102"/>
        <end position="128"/>
    </location>
</feature>
<dbReference type="InterPro" id="IPR006578">
    <property type="entry name" value="MADF-dom"/>
</dbReference>
<feature type="compositionally biased region" description="Low complexity" evidence="1">
    <location>
        <begin position="198"/>
        <end position="207"/>
    </location>
</feature>